<keyword evidence="2" id="KW-0805">Transcription regulation</keyword>
<dbReference type="GO" id="GO:0003700">
    <property type="term" value="F:DNA-binding transcription factor activity"/>
    <property type="evidence" value="ECO:0007669"/>
    <property type="project" value="InterPro"/>
</dbReference>
<evidence type="ECO:0000256" key="3">
    <source>
        <dbReference type="ARBA" id="ARBA00023125"/>
    </source>
</evidence>
<sequence>MEIQQLRTFIAVAEELHFGRAAEQLHMAQPPVSRTIKQLERELGVTLFNRSTRSVELTPAAEALLPRARDIIAATHLAKRETIAASKGERGSVSVAYAGTSTHLLMGILSRELRAAHPDIRLKLRNQQFAQPALARVLAGEVDVSLGRWDFVPEALESRILQKEDLVLAVPATHALADQDGVHIAQLEDEPFVSLPHHEGSVLGDRLRRLSFNAGFEPHVVQRVPDSSTAMALVSAEVGCSLTVSSVAKNTQDEHIRFLQVRDHSRPIYLRMAWRPESANPALGSVLELARQVWPHDSEDAQS</sequence>
<feature type="domain" description="HTH lysR-type" evidence="6">
    <location>
        <begin position="1"/>
        <end position="58"/>
    </location>
</feature>
<dbReference type="PANTHER" id="PTHR30346">
    <property type="entry name" value="TRANSCRIPTIONAL DUAL REGULATOR HCAR-RELATED"/>
    <property type="match status" value="1"/>
</dbReference>
<dbReference type="AlphaFoldDB" id="A0A5C4U765"/>
<comment type="similarity">
    <text evidence="1">Belongs to the LysR transcriptional regulatory family.</text>
</comment>
<gene>
    <name evidence="7" type="ORF">FHE74_02955</name>
</gene>
<evidence type="ECO:0000256" key="1">
    <source>
        <dbReference type="ARBA" id="ARBA00009437"/>
    </source>
</evidence>
<dbReference type="PRINTS" id="PR00039">
    <property type="entry name" value="HTHLYSR"/>
</dbReference>
<dbReference type="PROSITE" id="PS50931">
    <property type="entry name" value="HTH_LYSR"/>
    <property type="match status" value="1"/>
</dbReference>
<dbReference type="SUPFAM" id="SSF53850">
    <property type="entry name" value="Periplasmic binding protein-like II"/>
    <property type="match status" value="1"/>
</dbReference>
<dbReference type="CDD" id="cd08414">
    <property type="entry name" value="PBP2_LTTR_aromatics_like"/>
    <property type="match status" value="1"/>
</dbReference>
<keyword evidence="3" id="KW-0238">DNA-binding</keyword>
<dbReference type="InterPro" id="IPR036388">
    <property type="entry name" value="WH-like_DNA-bd_sf"/>
</dbReference>
<organism evidence="7 8">
    <name type="scientific">Corynebacterium tapiri</name>
    <dbReference type="NCBI Taxonomy" id="1448266"/>
    <lineage>
        <taxon>Bacteria</taxon>
        <taxon>Bacillati</taxon>
        <taxon>Actinomycetota</taxon>
        <taxon>Actinomycetes</taxon>
        <taxon>Mycobacteriales</taxon>
        <taxon>Corynebacteriaceae</taxon>
        <taxon>Corynebacterium</taxon>
    </lineage>
</organism>
<dbReference type="OrthoDB" id="3176554at2"/>
<evidence type="ECO:0000256" key="2">
    <source>
        <dbReference type="ARBA" id="ARBA00023015"/>
    </source>
</evidence>
<evidence type="ECO:0000313" key="8">
    <source>
        <dbReference type="Proteomes" id="UP000312032"/>
    </source>
</evidence>
<dbReference type="Pfam" id="PF00126">
    <property type="entry name" value="HTH_1"/>
    <property type="match status" value="1"/>
</dbReference>
<dbReference type="EMBL" id="VDHJ01000003">
    <property type="protein sequence ID" value="TNL99331.1"/>
    <property type="molecule type" value="Genomic_DNA"/>
</dbReference>
<dbReference type="RefSeq" id="WP_139465007.1">
    <property type="nucleotide sequence ID" value="NZ_VDHJ01000003.1"/>
</dbReference>
<reference evidence="7 8" key="1">
    <citation type="submission" date="2019-06" db="EMBL/GenBank/DDBJ databases">
        <authorList>
            <person name="Li J."/>
        </authorList>
    </citation>
    <scope>NUCLEOTIDE SEQUENCE [LARGE SCALE GENOMIC DNA]</scope>
    <source>
        <strain evidence="7 8">LMG 28165</strain>
    </source>
</reference>
<dbReference type="Pfam" id="PF03466">
    <property type="entry name" value="LysR_substrate"/>
    <property type="match status" value="1"/>
</dbReference>
<accession>A0A5C4U765</accession>
<dbReference type="GO" id="GO:0003677">
    <property type="term" value="F:DNA binding"/>
    <property type="evidence" value="ECO:0007669"/>
    <property type="project" value="UniProtKB-KW"/>
</dbReference>
<dbReference type="Proteomes" id="UP000312032">
    <property type="component" value="Unassembled WGS sequence"/>
</dbReference>
<dbReference type="FunFam" id="1.10.10.10:FF:000001">
    <property type="entry name" value="LysR family transcriptional regulator"/>
    <property type="match status" value="1"/>
</dbReference>
<keyword evidence="4" id="KW-0010">Activator</keyword>
<comment type="caution">
    <text evidence="7">The sequence shown here is derived from an EMBL/GenBank/DDBJ whole genome shotgun (WGS) entry which is preliminary data.</text>
</comment>
<dbReference type="InterPro" id="IPR000847">
    <property type="entry name" value="LysR_HTH_N"/>
</dbReference>
<evidence type="ECO:0000256" key="5">
    <source>
        <dbReference type="ARBA" id="ARBA00023163"/>
    </source>
</evidence>
<dbReference type="InterPro" id="IPR005119">
    <property type="entry name" value="LysR_subst-bd"/>
</dbReference>
<dbReference type="PANTHER" id="PTHR30346:SF0">
    <property type="entry name" value="HCA OPERON TRANSCRIPTIONAL ACTIVATOR HCAR"/>
    <property type="match status" value="1"/>
</dbReference>
<dbReference type="Gene3D" id="1.10.10.10">
    <property type="entry name" value="Winged helix-like DNA-binding domain superfamily/Winged helix DNA-binding domain"/>
    <property type="match status" value="1"/>
</dbReference>
<proteinExistence type="inferred from homology"/>
<protein>
    <submittedName>
        <fullName evidence="7">LysR family transcriptional regulator</fullName>
    </submittedName>
</protein>
<keyword evidence="8" id="KW-1185">Reference proteome</keyword>
<dbReference type="InterPro" id="IPR036390">
    <property type="entry name" value="WH_DNA-bd_sf"/>
</dbReference>
<dbReference type="Gene3D" id="3.40.190.10">
    <property type="entry name" value="Periplasmic binding protein-like II"/>
    <property type="match status" value="2"/>
</dbReference>
<evidence type="ECO:0000259" key="6">
    <source>
        <dbReference type="PROSITE" id="PS50931"/>
    </source>
</evidence>
<keyword evidence="5" id="KW-0804">Transcription</keyword>
<evidence type="ECO:0000313" key="7">
    <source>
        <dbReference type="EMBL" id="TNL99331.1"/>
    </source>
</evidence>
<dbReference type="GO" id="GO:0032993">
    <property type="term" value="C:protein-DNA complex"/>
    <property type="evidence" value="ECO:0007669"/>
    <property type="project" value="TreeGrafter"/>
</dbReference>
<name>A0A5C4U765_9CORY</name>
<dbReference type="SUPFAM" id="SSF46785">
    <property type="entry name" value="Winged helix' DNA-binding domain"/>
    <property type="match status" value="1"/>
</dbReference>
<evidence type="ECO:0000256" key="4">
    <source>
        <dbReference type="ARBA" id="ARBA00023159"/>
    </source>
</evidence>